<dbReference type="EMBL" id="CP004350">
    <property type="protein sequence ID" value="AHI20068.1"/>
    <property type="molecule type" value="Genomic_DNA"/>
</dbReference>
<evidence type="ECO:0000256" key="7">
    <source>
        <dbReference type="RuleBase" id="RU365095"/>
    </source>
</evidence>
<comment type="function">
    <text evidence="2 7">Hydrolysis of 6-phosphogluconolactone to 6-phosphogluconate.</text>
</comment>
<dbReference type="PANTHER" id="PTHR11054:SF0">
    <property type="entry name" value="6-PHOSPHOGLUCONOLACTONASE"/>
    <property type="match status" value="1"/>
</dbReference>
<evidence type="ECO:0000259" key="8">
    <source>
        <dbReference type="Pfam" id="PF01182"/>
    </source>
</evidence>
<evidence type="ECO:0000256" key="2">
    <source>
        <dbReference type="ARBA" id="ARBA00002681"/>
    </source>
</evidence>
<dbReference type="PANTHER" id="PTHR11054">
    <property type="entry name" value="6-PHOSPHOGLUCONOLACTONASE"/>
    <property type="match status" value="1"/>
</dbReference>
<comment type="pathway">
    <text evidence="3 7">Carbohydrate degradation; pentose phosphate pathway; D-ribulose 5-phosphate from D-glucose 6-phosphate (oxidative stage): step 2/3.</text>
</comment>
<dbReference type="RefSeq" id="WP_006823741.1">
    <property type="nucleotide sequence ID" value="NZ_CP004350.1"/>
</dbReference>
<name>A0ABN4CFF4_9CORY</name>
<organism evidence="9 10">
    <name type="scientific">Corynebacterium casei LMG S-19264</name>
    <dbReference type="NCBI Taxonomy" id="1285583"/>
    <lineage>
        <taxon>Bacteria</taxon>
        <taxon>Bacillati</taxon>
        <taxon>Actinomycetota</taxon>
        <taxon>Actinomycetes</taxon>
        <taxon>Mycobacteriales</taxon>
        <taxon>Corynebacteriaceae</taxon>
        <taxon>Corynebacterium</taxon>
    </lineage>
</organism>
<evidence type="ECO:0000256" key="6">
    <source>
        <dbReference type="ARBA" id="ARBA00020337"/>
    </source>
</evidence>
<dbReference type="InterPro" id="IPR039104">
    <property type="entry name" value="6PGL"/>
</dbReference>
<dbReference type="Gene3D" id="3.40.50.1360">
    <property type="match status" value="1"/>
</dbReference>
<dbReference type="Proteomes" id="UP000019226">
    <property type="component" value="Chromosome"/>
</dbReference>
<dbReference type="InterPro" id="IPR037171">
    <property type="entry name" value="NagB/RpiA_transferase-like"/>
</dbReference>
<evidence type="ECO:0000256" key="4">
    <source>
        <dbReference type="ARBA" id="ARBA00010662"/>
    </source>
</evidence>
<dbReference type="InterPro" id="IPR005900">
    <property type="entry name" value="6-phosphogluconolactonase_DevB"/>
</dbReference>
<accession>A0ABN4CFF4</accession>
<comment type="catalytic activity">
    <reaction evidence="1 7">
        <text>6-phospho-D-glucono-1,5-lactone + H2O = 6-phospho-D-gluconate + H(+)</text>
        <dbReference type="Rhea" id="RHEA:12556"/>
        <dbReference type="ChEBI" id="CHEBI:15377"/>
        <dbReference type="ChEBI" id="CHEBI:15378"/>
        <dbReference type="ChEBI" id="CHEBI:57955"/>
        <dbReference type="ChEBI" id="CHEBI:58759"/>
        <dbReference type="EC" id="3.1.1.31"/>
    </reaction>
</comment>
<reference evidence="10" key="1">
    <citation type="submission" date="2013-02" db="EMBL/GenBank/DDBJ databases">
        <title>The complete genome sequence of Corynebacterium casei LMG S-19264 (=DSM 44701).</title>
        <authorList>
            <person name="Ruckert C."/>
            <person name="Albersmeier A."/>
            <person name="Kalinowski J."/>
        </authorList>
    </citation>
    <scope>NUCLEOTIDE SEQUENCE [LARGE SCALE GENOMIC DNA]</scope>
    <source>
        <strain evidence="10">LMG S-19264</strain>
    </source>
</reference>
<proteinExistence type="inferred from homology"/>
<dbReference type="GeneID" id="82877644"/>
<comment type="similarity">
    <text evidence="4 7">Belongs to the glucosamine/galactosamine-6-phosphate isomerase family. 6-phosphogluconolactonase subfamily.</text>
</comment>
<dbReference type="EC" id="3.1.1.31" evidence="5 7"/>
<dbReference type="CDD" id="cd01400">
    <property type="entry name" value="6PGL"/>
    <property type="match status" value="1"/>
</dbReference>
<keyword evidence="10" id="KW-1185">Reference proteome</keyword>
<dbReference type="NCBIfam" id="TIGR01198">
    <property type="entry name" value="pgl"/>
    <property type="match status" value="1"/>
</dbReference>
<gene>
    <name evidence="7" type="primary">pgl</name>
    <name evidence="9" type="ORF">CCASEI_07485</name>
</gene>
<evidence type="ECO:0000256" key="1">
    <source>
        <dbReference type="ARBA" id="ARBA00000832"/>
    </source>
</evidence>
<feature type="domain" description="Glucosamine/galactosamine-6-phosphate isomerase" evidence="8">
    <location>
        <begin position="9"/>
        <end position="239"/>
    </location>
</feature>
<evidence type="ECO:0000256" key="5">
    <source>
        <dbReference type="ARBA" id="ARBA00013198"/>
    </source>
</evidence>
<dbReference type="InterPro" id="IPR006148">
    <property type="entry name" value="Glc/Gal-6P_isomerase"/>
</dbReference>
<evidence type="ECO:0000313" key="9">
    <source>
        <dbReference type="EMBL" id="AHI20068.1"/>
    </source>
</evidence>
<dbReference type="Pfam" id="PF01182">
    <property type="entry name" value="Glucosamine_iso"/>
    <property type="match status" value="1"/>
</dbReference>
<keyword evidence="7" id="KW-0378">Hydrolase</keyword>
<protein>
    <recommendedName>
        <fullName evidence="6 7">6-phosphogluconolactonase</fullName>
        <shortName evidence="7">6PGL</shortName>
        <ecNumber evidence="5 7">3.1.1.31</ecNumber>
    </recommendedName>
</protein>
<evidence type="ECO:0000313" key="10">
    <source>
        <dbReference type="Proteomes" id="UP000019226"/>
    </source>
</evidence>
<sequence length="255" mass="27202">MVTINRVADLDALISTAALKFIDVVAAAQSPGGGVHGDGVARVVLTGGGAGIGLLKELQRLDRAADEQGEDFPALRIDWERIHVFFGDERNVPVTDADSNEGQAREALLDHVGIPNRHIHGFDLGAISMSSAAQAYEEELREFAPQGFDIHLLGMGGEGHINSLFPHTDAVREQEDIVVAVHDSPKPPAERLTLTLRAIAKSQRVWLLVAGEEKAEAASHVAAGANPEEWPAAGAHGIEETILFLAENAASQLRD</sequence>
<dbReference type="SUPFAM" id="SSF100950">
    <property type="entry name" value="NagB/RpiA/CoA transferase-like"/>
    <property type="match status" value="1"/>
</dbReference>
<evidence type="ECO:0000256" key="3">
    <source>
        <dbReference type="ARBA" id="ARBA00004961"/>
    </source>
</evidence>